<keyword evidence="1" id="KW-1133">Transmembrane helix</keyword>
<keyword evidence="1" id="KW-0472">Membrane</keyword>
<reference evidence="2 3" key="1">
    <citation type="submission" date="2024-06" db="EMBL/GenBank/DDBJ databases">
        <authorList>
            <person name="Lee S.D."/>
        </authorList>
    </citation>
    <scope>NUCLEOTIDE SEQUENCE [LARGE SCALE GENOMIC DNA]</scope>
    <source>
        <strain evidence="2 3">N1-10</strain>
    </source>
</reference>
<evidence type="ECO:0000313" key="2">
    <source>
        <dbReference type="EMBL" id="MFC1440065.1"/>
    </source>
</evidence>
<proteinExistence type="predicted"/>
<protein>
    <submittedName>
        <fullName evidence="2">Uncharacterized protein</fullName>
    </submittedName>
</protein>
<feature type="transmembrane region" description="Helical" evidence="1">
    <location>
        <begin position="134"/>
        <end position="157"/>
    </location>
</feature>
<gene>
    <name evidence="2" type="ORF">ABUW04_17535</name>
</gene>
<keyword evidence="3" id="KW-1185">Reference proteome</keyword>
<keyword evidence="1" id="KW-0812">Transmembrane</keyword>
<dbReference type="EMBL" id="JBEUKS010000005">
    <property type="protein sequence ID" value="MFC1440065.1"/>
    <property type="molecule type" value="Genomic_DNA"/>
</dbReference>
<dbReference type="RefSeq" id="WP_380565623.1">
    <property type="nucleotide sequence ID" value="NZ_JBEUKS010000005.1"/>
</dbReference>
<evidence type="ECO:0000313" key="3">
    <source>
        <dbReference type="Proteomes" id="UP001592581"/>
    </source>
</evidence>
<comment type="caution">
    <text evidence="2">The sequence shown here is derived from an EMBL/GenBank/DDBJ whole genome shotgun (WGS) entry which is preliminary data.</text>
</comment>
<feature type="transmembrane region" description="Helical" evidence="1">
    <location>
        <begin position="100"/>
        <end position="122"/>
    </location>
</feature>
<sequence>MPDVPRESLNFAATESLSSLAYRDGPLTGLTDSVESVSHKEGRHGLFVPTIGEAFCRAVVKRTTGKGRKPLVPSYGADPRRVVEHCLEAEKIRHERDRRLTGVAVVFGLLFLPGTLIWLAAFKIRDLSTPERRSLYGGVALTVAALLAVLLLLRPFASGWVGLYVRVMMLVPVLGWFVAFRICRRTADQLRLRWNEVLDGSGLGPVVPEIVPMGPQDTRAEELKKALELLEAEQETNVLQYAGTKGILGLGKRWGSWHMAEQIDPAEGIAEIRTFHPWDVLRRIEDRLREMSRSTMPAENGIPDMRVTHWMVMSIPEGADEISRPSNADMDGYRYRNSAMTSLANKQQFGRGPRHYLGTQFVLWGGQLVVTLLVTVTLLHHTLRVEVTGHALGPMAPMFNKKASRAEIQVPRPGRPWEERTKQLPIVAADEVVRLTLRAPFTWPWGEPILDWLGGTLKLPEPFGLRHAWAVRPWSDRFMADDALRVATPVLRTVHKATMEFLEDHDVEVERFGNRAGMLGGEVQGARASKADVYDAD</sequence>
<organism evidence="2 3">
    <name type="scientific">Streptacidiphilus jeojiensis</name>
    <dbReference type="NCBI Taxonomy" id="3229225"/>
    <lineage>
        <taxon>Bacteria</taxon>
        <taxon>Bacillati</taxon>
        <taxon>Actinomycetota</taxon>
        <taxon>Actinomycetes</taxon>
        <taxon>Kitasatosporales</taxon>
        <taxon>Streptomycetaceae</taxon>
        <taxon>Streptacidiphilus</taxon>
    </lineage>
</organism>
<name>A0ABV6XP97_9ACTN</name>
<feature type="transmembrane region" description="Helical" evidence="1">
    <location>
        <begin position="163"/>
        <end position="183"/>
    </location>
</feature>
<feature type="transmembrane region" description="Helical" evidence="1">
    <location>
        <begin position="361"/>
        <end position="379"/>
    </location>
</feature>
<dbReference type="Proteomes" id="UP001592581">
    <property type="component" value="Unassembled WGS sequence"/>
</dbReference>
<accession>A0ABV6XP97</accession>
<evidence type="ECO:0000256" key="1">
    <source>
        <dbReference type="SAM" id="Phobius"/>
    </source>
</evidence>